<reference evidence="2 3" key="1">
    <citation type="journal article" date="2020" name="Nature">
        <title>Six reference-quality genomes reveal evolution of bat adaptations.</title>
        <authorList>
            <person name="Jebb D."/>
            <person name="Huang Z."/>
            <person name="Pippel M."/>
            <person name="Hughes G.M."/>
            <person name="Lavrichenko K."/>
            <person name="Devanna P."/>
            <person name="Winkler S."/>
            <person name="Jermiin L.S."/>
            <person name="Skirmuntt E.C."/>
            <person name="Katzourakis A."/>
            <person name="Burkitt-Gray L."/>
            <person name="Ray D.A."/>
            <person name="Sullivan K.A.M."/>
            <person name="Roscito J.G."/>
            <person name="Kirilenko B.M."/>
            <person name="Davalos L.M."/>
            <person name="Corthals A.P."/>
            <person name="Power M.L."/>
            <person name="Jones G."/>
            <person name="Ransome R.D."/>
            <person name="Dechmann D.K.N."/>
            <person name="Locatelli A.G."/>
            <person name="Puechmaille S.J."/>
            <person name="Fedrigo O."/>
            <person name="Jarvis E.D."/>
            <person name="Hiller M."/>
            <person name="Vernes S.C."/>
            <person name="Myers E.W."/>
            <person name="Teeling E.C."/>
        </authorList>
    </citation>
    <scope>NUCLEOTIDE SEQUENCE [LARGE SCALE GENOMIC DNA]</scope>
    <source>
        <strain evidence="2">MPipKuh1</strain>
        <tissue evidence="2">Flight muscle</tissue>
    </source>
</reference>
<feature type="region of interest" description="Disordered" evidence="1">
    <location>
        <begin position="54"/>
        <end position="80"/>
    </location>
</feature>
<feature type="compositionally biased region" description="Polar residues" evidence="1">
    <location>
        <begin position="160"/>
        <end position="171"/>
    </location>
</feature>
<proteinExistence type="predicted"/>
<dbReference type="EMBL" id="JACAGB010000002">
    <property type="protein sequence ID" value="KAF6382539.1"/>
    <property type="molecule type" value="Genomic_DNA"/>
</dbReference>
<accession>A0A7J8A8F7</accession>
<feature type="compositionally biased region" description="Polar residues" evidence="1">
    <location>
        <begin position="105"/>
        <end position="118"/>
    </location>
</feature>
<protein>
    <submittedName>
        <fullName evidence="2">Uncharacterized protein</fullName>
    </submittedName>
</protein>
<feature type="region of interest" description="Disordered" evidence="1">
    <location>
        <begin position="94"/>
        <end position="180"/>
    </location>
</feature>
<keyword evidence="3" id="KW-1185">Reference proteome</keyword>
<dbReference type="AlphaFoldDB" id="A0A7J8A8F7"/>
<organism evidence="2 3">
    <name type="scientific">Pipistrellus kuhlii</name>
    <name type="common">Kuhl's pipistrelle</name>
    <dbReference type="NCBI Taxonomy" id="59472"/>
    <lineage>
        <taxon>Eukaryota</taxon>
        <taxon>Metazoa</taxon>
        <taxon>Chordata</taxon>
        <taxon>Craniata</taxon>
        <taxon>Vertebrata</taxon>
        <taxon>Euteleostomi</taxon>
        <taxon>Mammalia</taxon>
        <taxon>Eutheria</taxon>
        <taxon>Laurasiatheria</taxon>
        <taxon>Chiroptera</taxon>
        <taxon>Yangochiroptera</taxon>
        <taxon>Vespertilionidae</taxon>
        <taxon>Pipistrellus</taxon>
    </lineage>
</organism>
<sequence length="180" mass="19341">MIHTYHQEADAQCRSCSWWSMSFHSGSPTQLTAHPSGPAGRWQPLTPSVVLQVRSPENRPGTDGPVLAAQPQQQHQPSVSRLQALQPLPLPRCSTRKKQHKSGHQVVSNNHQESQLDGSGSWAGRGIPRPAWRANSVPDTIPLGTGARHRTTGEHCCGDVSSSQSGLTELETSVGARGPG</sequence>
<feature type="compositionally biased region" description="Basic residues" evidence="1">
    <location>
        <begin position="94"/>
        <end position="103"/>
    </location>
</feature>
<feature type="compositionally biased region" description="Polar residues" evidence="1">
    <location>
        <begin position="70"/>
        <end position="80"/>
    </location>
</feature>
<name>A0A7J8A8F7_PIPKU</name>
<evidence type="ECO:0000313" key="3">
    <source>
        <dbReference type="Proteomes" id="UP000558488"/>
    </source>
</evidence>
<evidence type="ECO:0000313" key="2">
    <source>
        <dbReference type="EMBL" id="KAF6382539.1"/>
    </source>
</evidence>
<gene>
    <name evidence="2" type="ORF">mPipKuh1_008901</name>
</gene>
<evidence type="ECO:0000256" key="1">
    <source>
        <dbReference type="SAM" id="MobiDB-lite"/>
    </source>
</evidence>
<comment type="caution">
    <text evidence="2">The sequence shown here is derived from an EMBL/GenBank/DDBJ whole genome shotgun (WGS) entry which is preliminary data.</text>
</comment>
<dbReference type="Proteomes" id="UP000558488">
    <property type="component" value="Unassembled WGS sequence"/>
</dbReference>